<comment type="caution">
    <text evidence="2">The sequence shown here is derived from an EMBL/GenBank/DDBJ whole genome shotgun (WGS) entry which is preliminary data.</text>
</comment>
<sequence length="216" mass="23602">MSLQDELDAERARRLADQAVRAAYEETVISLNRNGFMSNVLAEEAQFPDFMLPNSEGRLVSLAGLLARGPVIVQFFRGEWCPYCRLMLDALVAALPEIEALGATLIALTPDTGPWAHDAKANHGAAFDVLSDVDCGVGLAAGVVFRLLPLYKARLVSVGLEIPERHGNDAWFLPIPAVFLLDRSGKVAWRFADVDFTYRAPPERIIAALRQLAEAG</sequence>
<dbReference type="GO" id="GO:0016209">
    <property type="term" value="F:antioxidant activity"/>
    <property type="evidence" value="ECO:0007669"/>
    <property type="project" value="InterPro"/>
</dbReference>
<dbReference type="InterPro" id="IPR000866">
    <property type="entry name" value="AhpC/TSA"/>
</dbReference>
<dbReference type="RefSeq" id="WP_319612896.1">
    <property type="nucleotide sequence ID" value="NZ_JAWXYB010000018.1"/>
</dbReference>
<dbReference type="SUPFAM" id="SSF52833">
    <property type="entry name" value="Thioredoxin-like"/>
    <property type="match status" value="1"/>
</dbReference>
<evidence type="ECO:0000313" key="2">
    <source>
        <dbReference type="EMBL" id="MDX5929916.1"/>
    </source>
</evidence>
<protein>
    <submittedName>
        <fullName evidence="2">Peroxiredoxin-like family protein</fullName>
    </submittedName>
</protein>
<feature type="domain" description="Thioredoxin" evidence="1">
    <location>
        <begin position="41"/>
        <end position="214"/>
    </location>
</feature>
<dbReference type="Gene3D" id="3.40.30.10">
    <property type="entry name" value="Glutaredoxin"/>
    <property type="match status" value="1"/>
</dbReference>
<gene>
    <name evidence="2" type="ORF">SIL87_03955</name>
</gene>
<keyword evidence="3" id="KW-1185">Reference proteome</keyword>
<accession>A0AAW9DLX5</accession>
<proteinExistence type="predicted"/>
<reference evidence="2 3" key="1">
    <citation type="submission" date="2023-11" db="EMBL/GenBank/DDBJ databases">
        <title>MicrobeMod: A computational toolkit for identifying prokaryotic methylation and restriction-modification with nanopore sequencing.</title>
        <authorList>
            <person name="Crits-Christoph A."/>
            <person name="Kang S.C."/>
            <person name="Lee H."/>
            <person name="Ostrov N."/>
        </authorList>
    </citation>
    <scope>NUCLEOTIDE SEQUENCE [LARGE SCALE GENOMIC DNA]</scope>
    <source>
        <strain evidence="2 3">DSMZ 700</strain>
    </source>
</reference>
<dbReference type="EMBL" id="JAWXYB010000018">
    <property type="protein sequence ID" value="MDX5929916.1"/>
    <property type="molecule type" value="Genomic_DNA"/>
</dbReference>
<name>A0AAW9DLX5_ACIAO</name>
<dbReference type="PROSITE" id="PS51352">
    <property type="entry name" value="THIOREDOXIN_2"/>
    <property type="match status" value="1"/>
</dbReference>
<evidence type="ECO:0000313" key="3">
    <source>
        <dbReference type="Proteomes" id="UP001279553"/>
    </source>
</evidence>
<evidence type="ECO:0000259" key="1">
    <source>
        <dbReference type="PROSITE" id="PS51352"/>
    </source>
</evidence>
<organism evidence="2 3">
    <name type="scientific">Acidiphilium acidophilum</name>
    <name type="common">Thiobacillus acidophilus</name>
    <dbReference type="NCBI Taxonomy" id="76588"/>
    <lineage>
        <taxon>Bacteria</taxon>
        <taxon>Pseudomonadati</taxon>
        <taxon>Pseudomonadota</taxon>
        <taxon>Alphaproteobacteria</taxon>
        <taxon>Acetobacterales</taxon>
        <taxon>Acidocellaceae</taxon>
        <taxon>Acidiphilium</taxon>
    </lineage>
</organism>
<dbReference type="InterPro" id="IPR036249">
    <property type="entry name" value="Thioredoxin-like_sf"/>
</dbReference>
<dbReference type="Proteomes" id="UP001279553">
    <property type="component" value="Unassembled WGS sequence"/>
</dbReference>
<dbReference type="GO" id="GO:0016491">
    <property type="term" value="F:oxidoreductase activity"/>
    <property type="evidence" value="ECO:0007669"/>
    <property type="project" value="InterPro"/>
</dbReference>
<dbReference type="CDD" id="cd02970">
    <property type="entry name" value="PRX_like2"/>
    <property type="match status" value="1"/>
</dbReference>
<dbReference type="InterPro" id="IPR013766">
    <property type="entry name" value="Thioredoxin_domain"/>
</dbReference>
<dbReference type="AlphaFoldDB" id="A0AAW9DLX5"/>
<dbReference type="Pfam" id="PF00578">
    <property type="entry name" value="AhpC-TSA"/>
    <property type="match status" value="1"/>
</dbReference>